<accession>L1QJ81</accession>
<dbReference type="HOGENOM" id="CLU_2935808_0_0_9"/>
<dbReference type="GO" id="GO:0006886">
    <property type="term" value="P:intracellular protein transport"/>
    <property type="evidence" value="ECO:0007669"/>
    <property type="project" value="InterPro"/>
</dbReference>
<dbReference type="AlphaFoldDB" id="L1QJ81"/>
<dbReference type="Pfam" id="PF04810">
    <property type="entry name" value="zf-Sec23_Sec24"/>
    <property type="match status" value="1"/>
</dbReference>
<dbReference type="InterPro" id="IPR036174">
    <property type="entry name" value="Znf_Sec23_Sec24_sf"/>
</dbReference>
<gene>
    <name evidence="2" type="ORF">HMPREF0216_00916</name>
</gene>
<dbReference type="SUPFAM" id="SSF82919">
    <property type="entry name" value="Zn-finger domain of Sec23/24"/>
    <property type="match status" value="1"/>
</dbReference>
<keyword evidence="3" id="KW-1185">Reference proteome</keyword>
<dbReference type="EMBL" id="AMEZ01000026">
    <property type="protein sequence ID" value="EKY28074.1"/>
    <property type="molecule type" value="Genomic_DNA"/>
</dbReference>
<protein>
    <recommendedName>
        <fullName evidence="1">Zinc finger Sec23/Sec24-type domain-containing protein</fullName>
    </recommendedName>
</protein>
<comment type="caution">
    <text evidence="2">The sequence shown here is derived from an EMBL/GenBank/DDBJ whole genome shotgun (WGS) entry which is preliminary data.</text>
</comment>
<evidence type="ECO:0000313" key="3">
    <source>
        <dbReference type="Proteomes" id="UP000010420"/>
    </source>
</evidence>
<sequence length="60" mass="7190">MSNRFNDIDWYCDRCNAYLNQQLGFDDHRYIWKCTECGHKNSISESNIYESEEAFRSGNN</sequence>
<organism evidence="2 3">
    <name type="scientific">Clostridium celatum DSM 1785</name>
    <dbReference type="NCBI Taxonomy" id="545697"/>
    <lineage>
        <taxon>Bacteria</taxon>
        <taxon>Bacillati</taxon>
        <taxon>Bacillota</taxon>
        <taxon>Clostridia</taxon>
        <taxon>Eubacteriales</taxon>
        <taxon>Clostridiaceae</taxon>
        <taxon>Clostridium</taxon>
    </lineage>
</organism>
<evidence type="ECO:0000313" key="2">
    <source>
        <dbReference type="EMBL" id="EKY28074.1"/>
    </source>
</evidence>
<dbReference type="RefSeq" id="WP_005211536.1">
    <property type="nucleotide sequence ID" value="NZ_KB291618.1"/>
</dbReference>
<feature type="domain" description="Zinc finger Sec23/Sec24-type" evidence="1">
    <location>
        <begin position="11"/>
        <end position="44"/>
    </location>
</feature>
<dbReference type="GO" id="GO:0030127">
    <property type="term" value="C:COPII vesicle coat"/>
    <property type="evidence" value="ECO:0007669"/>
    <property type="project" value="InterPro"/>
</dbReference>
<reference evidence="2 3" key="1">
    <citation type="submission" date="2012-05" db="EMBL/GenBank/DDBJ databases">
        <authorList>
            <person name="Weinstock G."/>
            <person name="Sodergren E."/>
            <person name="Lobos E.A."/>
            <person name="Fulton L."/>
            <person name="Fulton R."/>
            <person name="Courtney L."/>
            <person name="Fronick C."/>
            <person name="O'Laughlin M."/>
            <person name="Godfrey J."/>
            <person name="Wilson R.M."/>
            <person name="Miner T."/>
            <person name="Farmer C."/>
            <person name="Delehaunty K."/>
            <person name="Cordes M."/>
            <person name="Minx P."/>
            <person name="Tomlinson C."/>
            <person name="Chen J."/>
            <person name="Wollam A."/>
            <person name="Pepin K.H."/>
            <person name="Bhonagiri V."/>
            <person name="Zhang X."/>
            <person name="Suruliraj S."/>
            <person name="Warren W."/>
            <person name="Mitreva M."/>
            <person name="Mardis E.R."/>
            <person name="Wilson R.K."/>
        </authorList>
    </citation>
    <scope>NUCLEOTIDE SEQUENCE [LARGE SCALE GENOMIC DNA]</scope>
    <source>
        <strain evidence="2 3">DSM 1785</strain>
    </source>
</reference>
<dbReference type="Gene3D" id="2.30.30.380">
    <property type="entry name" value="Zn-finger domain of Sec23/24"/>
    <property type="match status" value="1"/>
</dbReference>
<dbReference type="GO" id="GO:0006888">
    <property type="term" value="P:endoplasmic reticulum to Golgi vesicle-mediated transport"/>
    <property type="evidence" value="ECO:0007669"/>
    <property type="project" value="InterPro"/>
</dbReference>
<dbReference type="PATRIC" id="fig|545697.3.peg.902"/>
<dbReference type="Proteomes" id="UP000010420">
    <property type="component" value="Unassembled WGS sequence"/>
</dbReference>
<dbReference type="InterPro" id="IPR006895">
    <property type="entry name" value="Znf_Sec23_Sec24"/>
</dbReference>
<dbReference type="GO" id="GO:0008270">
    <property type="term" value="F:zinc ion binding"/>
    <property type="evidence" value="ECO:0007669"/>
    <property type="project" value="InterPro"/>
</dbReference>
<proteinExistence type="predicted"/>
<evidence type="ECO:0000259" key="1">
    <source>
        <dbReference type="Pfam" id="PF04810"/>
    </source>
</evidence>
<dbReference type="STRING" id="545697.HMPREF0216_00916"/>
<dbReference type="eggNOG" id="ENOG50330R1">
    <property type="taxonomic scope" value="Bacteria"/>
</dbReference>
<name>L1QJ81_9CLOT</name>
<dbReference type="OrthoDB" id="2056249at2"/>